<feature type="domain" description="ABC transmembrane type-1" evidence="8">
    <location>
        <begin position="25"/>
        <end position="209"/>
    </location>
</feature>
<evidence type="ECO:0000313" key="9">
    <source>
        <dbReference type="EMBL" id="EAS50398.1"/>
    </source>
</evidence>
<dbReference type="CDD" id="cd06261">
    <property type="entry name" value="TM_PBP2"/>
    <property type="match status" value="1"/>
</dbReference>
<comment type="subcellular location">
    <subcellularLocation>
        <location evidence="1 7">Cell membrane</location>
        <topology evidence="1 7">Multi-pass membrane protein</topology>
    </subcellularLocation>
</comment>
<keyword evidence="10" id="KW-1185">Reference proteome</keyword>
<evidence type="ECO:0000256" key="2">
    <source>
        <dbReference type="ARBA" id="ARBA00022448"/>
    </source>
</evidence>
<dbReference type="PANTHER" id="PTHR30151:SF0">
    <property type="entry name" value="ABC TRANSPORTER PERMEASE PROTEIN MJ0413-RELATED"/>
    <property type="match status" value="1"/>
</dbReference>
<keyword evidence="4 7" id="KW-0812">Transmembrane</keyword>
<evidence type="ECO:0000256" key="6">
    <source>
        <dbReference type="ARBA" id="ARBA00023136"/>
    </source>
</evidence>
<feature type="transmembrane region" description="Helical" evidence="7">
    <location>
        <begin position="91"/>
        <end position="113"/>
    </location>
</feature>
<dbReference type="PROSITE" id="PS50928">
    <property type="entry name" value="ABC_TM1"/>
    <property type="match status" value="1"/>
</dbReference>
<evidence type="ECO:0000259" key="8">
    <source>
        <dbReference type="PROSITE" id="PS50928"/>
    </source>
</evidence>
<proteinExistence type="inferred from homology"/>
<evidence type="ECO:0000256" key="4">
    <source>
        <dbReference type="ARBA" id="ARBA00022692"/>
    </source>
</evidence>
<dbReference type="Gene3D" id="1.10.3720.10">
    <property type="entry name" value="MetI-like"/>
    <property type="match status" value="1"/>
</dbReference>
<reference evidence="9 10" key="1">
    <citation type="journal article" date="2008" name="Appl. Environ. Microbiol.">
        <title>Genomic insights into Mn(II) oxidation by the marine alphaproteobacterium Aurantimonas sp. strain SI85-9A1.</title>
        <authorList>
            <person name="Dick G.J."/>
            <person name="Podell S."/>
            <person name="Johnson H.A."/>
            <person name="Rivera-Espinoza Y."/>
            <person name="Bernier-Latmani R."/>
            <person name="McCarthy J.K."/>
            <person name="Torpey J.W."/>
            <person name="Clement B.G."/>
            <person name="Gaasterland T."/>
            <person name="Tebo B.M."/>
        </authorList>
    </citation>
    <scope>NUCLEOTIDE SEQUENCE [LARGE SCALE GENOMIC DNA]</scope>
    <source>
        <strain evidence="9 10">SI85-9A1</strain>
    </source>
</reference>
<evidence type="ECO:0000256" key="1">
    <source>
        <dbReference type="ARBA" id="ARBA00004651"/>
    </source>
</evidence>
<dbReference type="Pfam" id="PF00528">
    <property type="entry name" value="BPD_transp_1"/>
    <property type="match status" value="1"/>
</dbReference>
<evidence type="ECO:0000256" key="7">
    <source>
        <dbReference type="RuleBase" id="RU363032"/>
    </source>
</evidence>
<comment type="similarity">
    <text evidence="7">Belongs to the binding-protein-dependent transport system permease family.</text>
</comment>
<dbReference type="GO" id="GO:0055085">
    <property type="term" value="P:transmembrane transport"/>
    <property type="evidence" value="ECO:0007669"/>
    <property type="project" value="InterPro"/>
</dbReference>
<gene>
    <name evidence="9" type="ORF">SI859A1_00517</name>
</gene>
<name>Q1YKX5_AURMS</name>
<organism evidence="9 10">
    <name type="scientific">Aurantimonas manganoxydans (strain ATCC BAA-1229 / DSM 21871 / SI85-9A1)</name>
    <dbReference type="NCBI Taxonomy" id="287752"/>
    <lineage>
        <taxon>Bacteria</taxon>
        <taxon>Pseudomonadati</taxon>
        <taxon>Pseudomonadota</taxon>
        <taxon>Alphaproteobacteria</taxon>
        <taxon>Hyphomicrobiales</taxon>
        <taxon>Aurantimonadaceae</taxon>
        <taxon>Aurantimonas</taxon>
    </lineage>
</organism>
<dbReference type="InterPro" id="IPR035906">
    <property type="entry name" value="MetI-like_sf"/>
</dbReference>
<dbReference type="PANTHER" id="PTHR30151">
    <property type="entry name" value="ALKANE SULFONATE ABC TRANSPORTER-RELATED, MEMBRANE SUBUNIT"/>
    <property type="match status" value="1"/>
</dbReference>
<keyword evidence="3" id="KW-1003">Cell membrane</keyword>
<comment type="caution">
    <text evidence="9">The sequence shown here is derived from an EMBL/GenBank/DDBJ whole genome shotgun (WGS) entry which is preliminary data.</text>
</comment>
<dbReference type="HOGENOM" id="CLU_046113_2_2_5"/>
<dbReference type="SUPFAM" id="SSF161098">
    <property type="entry name" value="MetI-like"/>
    <property type="match status" value="1"/>
</dbReference>
<feature type="transmembrane region" description="Helical" evidence="7">
    <location>
        <begin position="186"/>
        <end position="205"/>
    </location>
</feature>
<feature type="transmembrane region" description="Helical" evidence="7">
    <location>
        <begin position="63"/>
        <end position="85"/>
    </location>
</feature>
<feature type="transmembrane region" description="Helical" evidence="7">
    <location>
        <begin position="147"/>
        <end position="166"/>
    </location>
</feature>
<keyword evidence="5 7" id="KW-1133">Transmembrane helix</keyword>
<evidence type="ECO:0000256" key="5">
    <source>
        <dbReference type="ARBA" id="ARBA00022989"/>
    </source>
</evidence>
<protein>
    <submittedName>
        <fullName evidence="9">Possible permease protein, ABC-type nitrate/sulfonate/bicarbonate transporter</fullName>
    </submittedName>
</protein>
<feature type="transmembrane region" description="Helical" evidence="7">
    <location>
        <begin position="32"/>
        <end position="51"/>
    </location>
</feature>
<evidence type="ECO:0000313" key="10">
    <source>
        <dbReference type="Proteomes" id="UP000000321"/>
    </source>
</evidence>
<sequence>MVPPLQAIVRALARLLGSAEFYVNLWASLYETAVALLVGGGAGLFVGIALGGSRFLGRAFEPYLYYLGPTPKIIFFPIMIMWFGVGPGSKMAMGAMSCFFPVALSVAVGMRAIPSILIRVGQSFRASQAQMVTKIYLPAMREPVVNGFRLGFGIALIGVLLAETKLSNQGLGFLVIQNYQRFDMPAMYALLIAVFALSILANAGISRLTRPGGGRAGK</sequence>
<evidence type="ECO:0000256" key="3">
    <source>
        <dbReference type="ARBA" id="ARBA00022475"/>
    </source>
</evidence>
<accession>Q1YKX5</accession>
<dbReference type="BioCyc" id="AURANTIMONAS:SI859A1_00517-MONOMER"/>
<dbReference type="GO" id="GO:0005886">
    <property type="term" value="C:plasma membrane"/>
    <property type="evidence" value="ECO:0007669"/>
    <property type="project" value="UniProtKB-SubCell"/>
</dbReference>
<dbReference type="EMBL" id="AAPJ01000002">
    <property type="protein sequence ID" value="EAS50398.1"/>
    <property type="molecule type" value="Genomic_DNA"/>
</dbReference>
<dbReference type="Proteomes" id="UP000000321">
    <property type="component" value="Unassembled WGS sequence"/>
</dbReference>
<keyword evidence="2 7" id="KW-0813">Transport</keyword>
<dbReference type="AlphaFoldDB" id="Q1YKX5"/>
<dbReference type="InterPro" id="IPR000515">
    <property type="entry name" value="MetI-like"/>
</dbReference>
<keyword evidence="6 7" id="KW-0472">Membrane</keyword>